<dbReference type="InterPro" id="IPR050135">
    <property type="entry name" value="dGTPase-like"/>
</dbReference>
<accession>A2BUV3</accession>
<dbReference type="GO" id="GO:0006203">
    <property type="term" value="P:dGTP catabolic process"/>
    <property type="evidence" value="ECO:0007669"/>
    <property type="project" value="TreeGrafter"/>
</dbReference>
<dbReference type="GeneID" id="60200456"/>
<dbReference type="PANTHER" id="PTHR11373:SF4">
    <property type="entry name" value="DEOXYNUCLEOSIDE TRIPHOSPHATE TRIPHOSPHOHYDROLASE SAMHD1"/>
    <property type="match status" value="1"/>
</dbReference>
<dbReference type="SMART" id="SM00471">
    <property type="entry name" value="HDc"/>
    <property type="match status" value="1"/>
</dbReference>
<dbReference type="eggNOG" id="COG1078">
    <property type="taxonomic scope" value="Bacteria"/>
</dbReference>
<evidence type="ECO:0000313" key="2">
    <source>
        <dbReference type="EMBL" id="ABM71564.1"/>
    </source>
</evidence>
<protein>
    <submittedName>
        <fullName evidence="2">HD superfamily phosphohydrolase</fullName>
    </submittedName>
</protein>
<dbReference type="InterPro" id="IPR006674">
    <property type="entry name" value="HD_domain"/>
</dbReference>
<dbReference type="AlphaFoldDB" id="A2BUV3"/>
<dbReference type="Gene3D" id="1.10.3210.10">
    <property type="entry name" value="Hypothetical protein af1432"/>
    <property type="match status" value="1"/>
</dbReference>
<gene>
    <name evidence="2" type="ordered locus">P9515_03551</name>
</gene>
<name>A2BUV3_PROM5</name>
<dbReference type="RefSeq" id="WP_011819672.1">
    <property type="nucleotide sequence ID" value="NC_008817.1"/>
</dbReference>
<dbReference type="PANTHER" id="PTHR11373">
    <property type="entry name" value="DEOXYNUCLEOSIDE TRIPHOSPHATE TRIPHOSPHOHYDROLASE"/>
    <property type="match status" value="1"/>
</dbReference>
<dbReference type="SUPFAM" id="SSF109604">
    <property type="entry name" value="HD-domain/PDEase-like"/>
    <property type="match status" value="1"/>
</dbReference>
<reference evidence="2 3" key="1">
    <citation type="journal article" date="2007" name="PLoS Genet.">
        <title>Patterns and implications of gene gain and loss in the evolution of Prochlorococcus.</title>
        <authorList>
            <person name="Kettler G.C."/>
            <person name="Martiny A.C."/>
            <person name="Huang K."/>
            <person name="Zucker J."/>
            <person name="Coleman M.L."/>
            <person name="Rodrigue S."/>
            <person name="Chen F."/>
            <person name="Lapidus A."/>
            <person name="Ferriera S."/>
            <person name="Johnson J."/>
            <person name="Steglich C."/>
            <person name="Church G.M."/>
            <person name="Richardson P."/>
            <person name="Chisholm S.W."/>
        </authorList>
    </citation>
    <scope>NUCLEOTIDE SEQUENCE [LARGE SCALE GENOMIC DNA]</scope>
    <source>
        <strain evidence="2 3">MIT 9515</strain>
    </source>
</reference>
<sequence>MNKKRIFHDPIHKEIIIDSDKPEELMIMQLIDTLAFQRLRRIKQLGAASLLFHGAESSRFTHSIGVFCVARKIYRRLLETKPEFSKSKFILFGAALLHDLGHGPLSHTSEVIFPHNHEYWSKNLVENYSPITSILKNFGDELPKQIGDLFTTQNLFSNPLKTLISSEIDCDRLDYLLRDSYNTGTKYGLVDLERIISALTFSPDGNIAIKPKGVIAIEHFLVLRNIMYRTIYNHRINEISTWILEKIIYSIKNNSRKKSIWIDEIMYKWIFTPKDLEIREFLANDDIVFYFHLMKWKDKSFEPLETLCKMFIDRNLLKASNISFLSKLKRMEVLAFARKKCKLNNYDSEIFCGIKERSFKGFESNNSLKIWDGTYQNLLENHSALIKTLMTSNNSSLIIYPGEFRREIENQIAILRDDP</sequence>
<proteinExistence type="predicted"/>
<dbReference type="OrthoDB" id="9803619at2"/>
<evidence type="ECO:0000313" key="3">
    <source>
        <dbReference type="Proteomes" id="UP000001589"/>
    </source>
</evidence>
<dbReference type="Proteomes" id="UP000001589">
    <property type="component" value="Chromosome"/>
</dbReference>
<organism evidence="2 3">
    <name type="scientific">Prochlorococcus marinus (strain MIT 9515)</name>
    <dbReference type="NCBI Taxonomy" id="167542"/>
    <lineage>
        <taxon>Bacteria</taxon>
        <taxon>Bacillati</taxon>
        <taxon>Cyanobacteriota</taxon>
        <taxon>Cyanophyceae</taxon>
        <taxon>Synechococcales</taxon>
        <taxon>Prochlorococcaceae</taxon>
        <taxon>Prochlorococcus</taxon>
    </lineage>
</organism>
<dbReference type="InterPro" id="IPR003607">
    <property type="entry name" value="HD/PDEase_dom"/>
</dbReference>
<feature type="domain" description="HD" evidence="1">
    <location>
        <begin position="59"/>
        <end position="176"/>
    </location>
</feature>
<dbReference type="InterPro" id="IPR045509">
    <property type="entry name" value="HD_assoc_2"/>
</dbReference>
<dbReference type="Pfam" id="PF01966">
    <property type="entry name" value="HD"/>
    <property type="match status" value="1"/>
</dbReference>
<dbReference type="EMBL" id="CP000552">
    <property type="protein sequence ID" value="ABM71564.1"/>
    <property type="molecule type" value="Genomic_DNA"/>
</dbReference>
<keyword evidence="2" id="KW-0378">Hydrolase</keyword>
<dbReference type="CDD" id="cd00077">
    <property type="entry name" value="HDc"/>
    <property type="match status" value="1"/>
</dbReference>
<dbReference type="PROSITE" id="PS51831">
    <property type="entry name" value="HD"/>
    <property type="match status" value="1"/>
</dbReference>
<dbReference type="STRING" id="167542.P9515_03551"/>
<dbReference type="Pfam" id="PF19276">
    <property type="entry name" value="HD_assoc_2"/>
    <property type="match status" value="1"/>
</dbReference>
<dbReference type="HOGENOM" id="CLU_026821_0_0_3"/>
<dbReference type="GO" id="GO:0008832">
    <property type="term" value="F:dGTPase activity"/>
    <property type="evidence" value="ECO:0007669"/>
    <property type="project" value="TreeGrafter"/>
</dbReference>
<evidence type="ECO:0000259" key="1">
    <source>
        <dbReference type="PROSITE" id="PS51831"/>
    </source>
</evidence>
<dbReference type="KEGG" id="pmc:P9515_03551"/>